<dbReference type="PANTHER" id="PTHR36444">
    <property type="entry name" value="TRANSCRIPTIONAL REGULATOR PROTEIN YOBU-RELATED"/>
    <property type="match status" value="1"/>
</dbReference>
<dbReference type="InterPro" id="IPR010499">
    <property type="entry name" value="AraC_E-bd"/>
</dbReference>
<gene>
    <name evidence="2" type="ORF">D8M04_03505</name>
</gene>
<reference evidence="2 3" key="1">
    <citation type="submission" date="2018-10" db="EMBL/GenBank/DDBJ databases">
        <title>Oceanobacillus sp. YLB-02 draft genome.</title>
        <authorList>
            <person name="Yu L."/>
        </authorList>
    </citation>
    <scope>NUCLEOTIDE SEQUENCE [LARGE SCALE GENOMIC DNA]</scope>
    <source>
        <strain evidence="2 3">YLB-02</strain>
    </source>
</reference>
<evidence type="ECO:0000259" key="1">
    <source>
        <dbReference type="SMART" id="SM00871"/>
    </source>
</evidence>
<proteinExistence type="predicted"/>
<keyword evidence="3" id="KW-1185">Reference proteome</keyword>
<dbReference type="AlphaFoldDB" id="A0A498DAH9"/>
<evidence type="ECO:0000313" key="2">
    <source>
        <dbReference type="EMBL" id="RLL48343.1"/>
    </source>
</evidence>
<comment type="caution">
    <text evidence="2">The sequence shown here is derived from an EMBL/GenBank/DDBJ whole genome shotgun (WGS) entry which is preliminary data.</text>
</comment>
<dbReference type="InterPro" id="IPR053182">
    <property type="entry name" value="YobU-like_regulator"/>
</dbReference>
<dbReference type="Proteomes" id="UP000270219">
    <property type="component" value="Unassembled WGS sequence"/>
</dbReference>
<evidence type="ECO:0000313" key="3">
    <source>
        <dbReference type="Proteomes" id="UP000270219"/>
    </source>
</evidence>
<dbReference type="OrthoDB" id="3173400at2"/>
<name>A0A498DAH9_9BACI</name>
<organism evidence="2 3">
    <name type="scientific">Oceanobacillus piezotolerans</name>
    <dbReference type="NCBI Taxonomy" id="2448030"/>
    <lineage>
        <taxon>Bacteria</taxon>
        <taxon>Bacillati</taxon>
        <taxon>Bacillota</taxon>
        <taxon>Bacilli</taxon>
        <taxon>Bacillales</taxon>
        <taxon>Bacillaceae</taxon>
        <taxon>Oceanobacillus</taxon>
    </lineage>
</organism>
<dbReference type="PANTHER" id="PTHR36444:SF2">
    <property type="entry name" value="TRANSCRIPTIONAL REGULATOR PROTEIN YOBU-RELATED"/>
    <property type="match status" value="1"/>
</dbReference>
<accession>A0A498DAH9</accession>
<sequence>MRLSIISSIKTNNFNDEHVMEKITEMWKEASSHLKMNAITTYGIYHNYESNYKGDYTLSVGIENNNGKTFIEIPENVKFEIYKVETSDEQGIFHTWRKIWNQEEAGTIERAYSIDYEKYYPNGKVEIYIAIK</sequence>
<dbReference type="Gene3D" id="3.20.80.10">
    <property type="entry name" value="Regulatory factor, effector binding domain"/>
    <property type="match status" value="1"/>
</dbReference>
<dbReference type="EMBL" id="RCHR01000001">
    <property type="protein sequence ID" value="RLL48343.1"/>
    <property type="molecule type" value="Genomic_DNA"/>
</dbReference>
<dbReference type="SUPFAM" id="SSF55136">
    <property type="entry name" value="Probable bacterial effector-binding domain"/>
    <property type="match status" value="1"/>
</dbReference>
<dbReference type="SMART" id="SM00871">
    <property type="entry name" value="AraC_E_bind"/>
    <property type="match status" value="1"/>
</dbReference>
<dbReference type="InterPro" id="IPR011256">
    <property type="entry name" value="Reg_factor_effector_dom_sf"/>
</dbReference>
<feature type="domain" description="AraC effector-binding" evidence="1">
    <location>
        <begin position="1"/>
        <end position="132"/>
    </location>
</feature>
<protein>
    <submittedName>
        <fullName evidence="2">AraC family transcriptional regulator</fullName>
    </submittedName>
</protein>